<reference evidence="1" key="1">
    <citation type="submission" date="2023-04" db="EMBL/GenBank/DDBJ databases">
        <title>Ambrosiozyma monospora NBRC 10751.</title>
        <authorList>
            <person name="Ichikawa N."/>
            <person name="Sato H."/>
            <person name="Tonouchi N."/>
        </authorList>
    </citation>
    <scope>NUCLEOTIDE SEQUENCE</scope>
    <source>
        <strain evidence="1">NBRC 10751</strain>
    </source>
</reference>
<protein>
    <submittedName>
        <fullName evidence="1">Unnamed protein product</fullName>
    </submittedName>
</protein>
<dbReference type="Proteomes" id="UP001165064">
    <property type="component" value="Unassembled WGS sequence"/>
</dbReference>
<evidence type="ECO:0000313" key="2">
    <source>
        <dbReference type="Proteomes" id="UP001165064"/>
    </source>
</evidence>
<proteinExistence type="predicted"/>
<dbReference type="EMBL" id="BSXS01000572">
    <property type="protein sequence ID" value="GME73025.1"/>
    <property type="molecule type" value="Genomic_DNA"/>
</dbReference>
<name>A0ACB5SVN9_AMBMO</name>
<keyword evidence="2" id="KW-1185">Reference proteome</keyword>
<evidence type="ECO:0000313" key="1">
    <source>
        <dbReference type="EMBL" id="GME73025.1"/>
    </source>
</evidence>
<comment type="caution">
    <text evidence="1">The sequence shown here is derived from an EMBL/GenBank/DDBJ whole genome shotgun (WGS) entry which is preliminary data.</text>
</comment>
<accession>A0ACB5SVN9</accession>
<sequence length="84" mass="9109">MFLECFVQIHSTSVALALTSGDEKGLDAFVKHDTTSEASVAIEGVLNKLHAKGLSCEAVVRELIREATDENNLGVIFFGWAPFL</sequence>
<gene>
    <name evidence="1" type="ORF">Amon02_000122700</name>
</gene>
<organism evidence="1 2">
    <name type="scientific">Ambrosiozyma monospora</name>
    <name type="common">Yeast</name>
    <name type="synonym">Endomycopsis monosporus</name>
    <dbReference type="NCBI Taxonomy" id="43982"/>
    <lineage>
        <taxon>Eukaryota</taxon>
        <taxon>Fungi</taxon>
        <taxon>Dikarya</taxon>
        <taxon>Ascomycota</taxon>
        <taxon>Saccharomycotina</taxon>
        <taxon>Pichiomycetes</taxon>
        <taxon>Pichiales</taxon>
        <taxon>Pichiaceae</taxon>
        <taxon>Ambrosiozyma</taxon>
    </lineage>
</organism>